<dbReference type="Proteomes" id="UP000826725">
    <property type="component" value="Chromosome"/>
</dbReference>
<accession>A0A8D5JR04</accession>
<sequence length="117" mass="13342">MSGGTTREYLIRLRDVILEEREFAKALDMEGMSRAMTEKEELIQILAHIRVIDENDRPIADEIRAENRRNAFLFKSTLGWIRDTMEFFGQKTVTSTYSSSANAIASQVNGRLLSGKI</sequence>
<organism evidence="1 2">
    <name type="scientific">Desulfomarina profundi</name>
    <dbReference type="NCBI Taxonomy" id="2772557"/>
    <lineage>
        <taxon>Bacteria</taxon>
        <taxon>Pseudomonadati</taxon>
        <taxon>Thermodesulfobacteriota</taxon>
        <taxon>Desulfobulbia</taxon>
        <taxon>Desulfobulbales</taxon>
        <taxon>Desulfobulbaceae</taxon>
        <taxon>Desulfomarina</taxon>
    </lineage>
</organism>
<keyword evidence="2" id="KW-1185">Reference proteome</keyword>
<proteinExistence type="predicted"/>
<dbReference type="EMBL" id="AP024086">
    <property type="protein sequence ID" value="BCL60576.1"/>
    <property type="molecule type" value="Genomic_DNA"/>
</dbReference>
<name>A0A8D5JR04_9BACT</name>
<evidence type="ECO:0000313" key="1">
    <source>
        <dbReference type="EMBL" id="BCL60576.1"/>
    </source>
</evidence>
<dbReference type="RefSeq" id="WP_228856692.1">
    <property type="nucleotide sequence ID" value="NZ_AP024086.1"/>
</dbReference>
<reference evidence="1" key="1">
    <citation type="submission" date="2020-09" db="EMBL/GenBank/DDBJ databases">
        <title>Desulfogranum mesoprofundum gen. nov., sp. nov., a novel mesophilic, sulfate-reducing chemolithoautotroph isolated from a deep-sea hydrothermal vent chimney in the Suiyo Seamount.</title>
        <authorList>
            <person name="Hashimoto Y."/>
            <person name="Nakagawa S."/>
        </authorList>
    </citation>
    <scope>NUCLEOTIDE SEQUENCE</scope>
    <source>
        <strain evidence="1">KT2</strain>
    </source>
</reference>
<dbReference type="AlphaFoldDB" id="A0A8D5JR04"/>
<dbReference type="KEGG" id="dbk:DGMP_12690"/>
<evidence type="ECO:0008006" key="3">
    <source>
        <dbReference type="Google" id="ProtNLM"/>
    </source>
</evidence>
<evidence type="ECO:0000313" key="2">
    <source>
        <dbReference type="Proteomes" id="UP000826725"/>
    </source>
</evidence>
<protein>
    <recommendedName>
        <fullName evidence="3">Flagellar protein FlgN</fullName>
    </recommendedName>
</protein>
<gene>
    <name evidence="1" type="ORF">DGMP_12690</name>
</gene>